<dbReference type="EMBL" id="CP036268">
    <property type="protein sequence ID" value="QDT38220.1"/>
    <property type="molecule type" value="Genomic_DNA"/>
</dbReference>
<dbReference type="PANTHER" id="PTHR42798:SF7">
    <property type="entry name" value="ALPHA-D-RIBOSE 1-METHYLPHOSPHONATE 5-TRIPHOSPHATE SYNTHASE SUBUNIT PHNL"/>
    <property type="match status" value="1"/>
</dbReference>
<accession>A0A517R2V7</accession>
<dbReference type="PANTHER" id="PTHR42798">
    <property type="entry name" value="LIPOPROTEIN-RELEASING SYSTEM ATP-BINDING PROTEIN LOLD"/>
    <property type="match status" value="1"/>
</dbReference>
<organism evidence="5 6">
    <name type="scientific">Stratiformator vulcanicus</name>
    <dbReference type="NCBI Taxonomy" id="2527980"/>
    <lineage>
        <taxon>Bacteria</taxon>
        <taxon>Pseudomonadati</taxon>
        <taxon>Planctomycetota</taxon>
        <taxon>Planctomycetia</taxon>
        <taxon>Planctomycetales</taxon>
        <taxon>Planctomycetaceae</taxon>
        <taxon>Stratiformator</taxon>
    </lineage>
</organism>
<protein>
    <submittedName>
        <fullName evidence="5">Putative ABC transporter ATP-binding protein</fullName>
    </submittedName>
</protein>
<comment type="similarity">
    <text evidence="1">Belongs to the ABC transporter superfamily.</text>
</comment>
<dbReference type="SMART" id="SM00382">
    <property type="entry name" value="AAA"/>
    <property type="match status" value="1"/>
</dbReference>
<dbReference type="SUPFAM" id="SSF52540">
    <property type="entry name" value="P-loop containing nucleoside triphosphate hydrolases"/>
    <property type="match status" value="1"/>
</dbReference>
<evidence type="ECO:0000256" key="3">
    <source>
        <dbReference type="ARBA" id="ARBA00022840"/>
    </source>
</evidence>
<dbReference type="KEGG" id="svp:Pan189_26100"/>
<dbReference type="OrthoDB" id="273392at2"/>
<dbReference type="AlphaFoldDB" id="A0A517R2V7"/>
<dbReference type="InterPro" id="IPR017871">
    <property type="entry name" value="ABC_transporter-like_CS"/>
</dbReference>
<feature type="domain" description="ABC transporter" evidence="4">
    <location>
        <begin position="15"/>
        <end position="233"/>
    </location>
</feature>
<reference evidence="5 6" key="1">
    <citation type="submission" date="2019-02" db="EMBL/GenBank/DDBJ databases">
        <title>Deep-cultivation of Planctomycetes and their phenomic and genomic characterization uncovers novel biology.</title>
        <authorList>
            <person name="Wiegand S."/>
            <person name="Jogler M."/>
            <person name="Boedeker C."/>
            <person name="Pinto D."/>
            <person name="Vollmers J."/>
            <person name="Rivas-Marin E."/>
            <person name="Kohn T."/>
            <person name="Peeters S.H."/>
            <person name="Heuer A."/>
            <person name="Rast P."/>
            <person name="Oberbeckmann S."/>
            <person name="Bunk B."/>
            <person name="Jeske O."/>
            <person name="Meyerdierks A."/>
            <person name="Storesund J.E."/>
            <person name="Kallscheuer N."/>
            <person name="Luecker S."/>
            <person name="Lage O.M."/>
            <person name="Pohl T."/>
            <person name="Merkel B.J."/>
            <person name="Hornburger P."/>
            <person name="Mueller R.-W."/>
            <person name="Bruemmer F."/>
            <person name="Labrenz M."/>
            <person name="Spormann A.M."/>
            <person name="Op den Camp H."/>
            <person name="Overmann J."/>
            <person name="Amann R."/>
            <person name="Jetten M.S.M."/>
            <person name="Mascher T."/>
            <person name="Medema M.H."/>
            <person name="Devos D.P."/>
            <person name="Kaster A.-K."/>
            <person name="Ovreas L."/>
            <person name="Rohde M."/>
            <person name="Galperin M.Y."/>
            <person name="Jogler C."/>
        </authorList>
    </citation>
    <scope>NUCLEOTIDE SEQUENCE [LARGE SCALE GENOMIC DNA]</scope>
    <source>
        <strain evidence="5 6">Pan189</strain>
    </source>
</reference>
<sequence length="233" mass="25347">MDDNSIASVATEAVLKTQDVSWAPSPGRLITYPDFALPPQSMTAIIGPSGSGKTTLLDLLAGLRPPDGGEVSIQGARPKSMGEMSIREFRRENIGIVFQDLRLLEHLSVMENILLPTLLHVRDRVPQLRERAKTLLCRLELDIDCDRPLRYLAGGEKQRVAIVRAILQQPPIVLADEPTGHLDGPTGELVLAELRTLANECGSTILVATHDTSLLSMFDRVIDLASGIVAESN</sequence>
<dbReference type="InterPro" id="IPR003439">
    <property type="entry name" value="ABC_transporter-like_ATP-bd"/>
</dbReference>
<keyword evidence="2" id="KW-0547">Nucleotide-binding</keyword>
<evidence type="ECO:0000259" key="4">
    <source>
        <dbReference type="PROSITE" id="PS50893"/>
    </source>
</evidence>
<dbReference type="Proteomes" id="UP000317318">
    <property type="component" value="Chromosome"/>
</dbReference>
<dbReference type="RefSeq" id="WP_145364292.1">
    <property type="nucleotide sequence ID" value="NZ_CP036268.1"/>
</dbReference>
<dbReference type="GO" id="GO:0005524">
    <property type="term" value="F:ATP binding"/>
    <property type="evidence" value="ECO:0007669"/>
    <property type="project" value="UniProtKB-KW"/>
</dbReference>
<gene>
    <name evidence="5" type="ORF">Pan189_26100</name>
</gene>
<keyword evidence="6" id="KW-1185">Reference proteome</keyword>
<name>A0A517R2V7_9PLAN</name>
<dbReference type="GO" id="GO:0016887">
    <property type="term" value="F:ATP hydrolysis activity"/>
    <property type="evidence" value="ECO:0007669"/>
    <property type="project" value="InterPro"/>
</dbReference>
<keyword evidence="3 5" id="KW-0067">ATP-binding</keyword>
<proteinExistence type="inferred from homology"/>
<dbReference type="Pfam" id="PF00005">
    <property type="entry name" value="ABC_tran"/>
    <property type="match status" value="1"/>
</dbReference>
<dbReference type="PROSITE" id="PS00211">
    <property type="entry name" value="ABC_TRANSPORTER_1"/>
    <property type="match status" value="1"/>
</dbReference>
<evidence type="ECO:0000313" key="6">
    <source>
        <dbReference type="Proteomes" id="UP000317318"/>
    </source>
</evidence>
<evidence type="ECO:0000256" key="2">
    <source>
        <dbReference type="ARBA" id="ARBA00022741"/>
    </source>
</evidence>
<evidence type="ECO:0000256" key="1">
    <source>
        <dbReference type="ARBA" id="ARBA00005417"/>
    </source>
</evidence>
<evidence type="ECO:0000313" key="5">
    <source>
        <dbReference type="EMBL" id="QDT38220.1"/>
    </source>
</evidence>
<dbReference type="InterPro" id="IPR003593">
    <property type="entry name" value="AAA+_ATPase"/>
</dbReference>
<dbReference type="Gene3D" id="3.40.50.300">
    <property type="entry name" value="P-loop containing nucleotide triphosphate hydrolases"/>
    <property type="match status" value="1"/>
</dbReference>
<dbReference type="InterPro" id="IPR027417">
    <property type="entry name" value="P-loop_NTPase"/>
</dbReference>
<dbReference type="PROSITE" id="PS50893">
    <property type="entry name" value="ABC_TRANSPORTER_2"/>
    <property type="match status" value="1"/>
</dbReference>